<feature type="region of interest" description="Disordered" evidence="1">
    <location>
        <begin position="1"/>
        <end position="21"/>
    </location>
</feature>
<evidence type="ECO:0000313" key="2">
    <source>
        <dbReference type="EMBL" id="KAG7285689.1"/>
    </source>
</evidence>
<organism evidence="2 3">
    <name type="scientific">Staphylotrichum longicolle</name>
    <dbReference type="NCBI Taxonomy" id="669026"/>
    <lineage>
        <taxon>Eukaryota</taxon>
        <taxon>Fungi</taxon>
        <taxon>Dikarya</taxon>
        <taxon>Ascomycota</taxon>
        <taxon>Pezizomycotina</taxon>
        <taxon>Sordariomycetes</taxon>
        <taxon>Sordariomycetidae</taxon>
        <taxon>Sordariales</taxon>
        <taxon>Chaetomiaceae</taxon>
        <taxon>Staphylotrichum</taxon>
    </lineage>
</organism>
<evidence type="ECO:0000256" key="1">
    <source>
        <dbReference type="SAM" id="MobiDB-lite"/>
    </source>
</evidence>
<name>A0AAD4EQN0_9PEZI</name>
<dbReference type="Proteomes" id="UP001197093">
    <property type="component" value="Unassembled WGS sequence"/>
</dbReference>
<evidence type="ECO:0000313" key="3">
    <source>
        <dbReference type="Proteomes" id="UP001197093"/>
    </source>
</evidence>
<protein>
    <submittedName>
        <fullName evidence="2">Uncharacterized protein</fullName>
    </submittedName>
</protein>
<dbReference type="Pfam" id="PF13095">
    <property type="entry name" value="FTA2"/>
    <property type="match status" value="1"/>
</dbReference>
<keyword evidence="3" id="KW-1185">Reference proteome</keyword>
<comment type="caution">
    <text evidence="2">The sequence shown here is derived from an EMBL/GenBank/DDBJ whole genome shotgun (WGS) entry which is preliminary data.</text>
</comment>
<sequence>MPSIAALPDPSKPLPQVPGPRLAPFSPTAYADIEFVEELGNPEEHLDGHVWKVKINGAPTCYVLKMPVGRTLMRPLASPRLYIDYLDPFNCECRAYGRLQEENRQDLAVRAHGYLLLTPQQEAEVEQRSGGFYFPPVDEKATSLDSGTNPWGRWEEHRGVPVRAILQGLWRDLEDLHKLGILVRDVSIGNYMGGKLIDFSRSWAIPHPCFESIDPYWMCDERQADPLALDGAILDWAVEARWKQEHVDLIPRELRECASGEGRDDPYGTDPRYYDWRKWEEDLEAVDSFHEHELYGAPEPEGEESED</sequence>
<proteinExistence type="predicted"/>
<gene>
    <name evidence="2" type="ORF">NEMBOFW57_007982</name>
</gene>
<accession>A0AAD4EQN0</accession>
<reference evidence="2" key="1">
    <citation type="submission" date="2023-02" db="EMBL/GenBank/DDBJ databases">
        <authorList>
            <person name="Palmer J.M."/>
        </authorList>
    </citation>
    <scope>NUCLEOTIDE SEQUENCE</scope>
    <source>
        <strain evidence="2">FW57</strain>
    </source>
</reference>
<dbReference type="AlphaFoldDB" id="A0AAD4EQN0"/>
<dbReference type="EMBL" id="JAHCVI010000004">
    <property type="protein sequence ID" value="KAG7285689.1"/>
    <property type="molecule type" value="Genomic_DNA"/>
</dbReference>
<dbReference type="InterPro" id="IPR025213">
    <property type="entry name" value="Sim4_Fta2"/>
</dbReference>